<dbReference type="Proteomes" id="UP000256253">
    <property type="component" value="Unassembled WGS sequence"/>
</dbReference>
<protein>
    <submittedName>
        <fullName evidence="2">Putative membrane protein</fullName>
    </submittedName>
</protein>
<dbReference type="RefSeq" id="WP_115921511.1">
    <property type="nucleotide sequence ID" value="NZ_QTUA01000001.1"/>
</dbReference>
<comment type="caution">
    <text evidence="2">The sequence shown here is derived from an EMBL/GenBank/DDBJ whole genome shotgun (WGS) entry which is preliminary data.</text>
</comment>
<gene>
    <name evidence="2" type="ORF">DFJ65_0334</name>
</gene>
<feature type="transmembrane region" description="Helical" evidence="1">
    <location>
        <begin position="12"/>
        <end position="36"/>
    </location>
</feature>
<sequence length="79" mass="8949">MMWGNGTGMGWWMWLVMGGGALAFWVVIVLVIRALLPAARVRQESARPDPLTLLKESLARGEVSLEEYEQRRRLIVDGH</sequence>
<organism evidence="2 3">
    <name type="scientific">Calidifontibacter indicus</name>
    <dbReference type="NCBI Taxonomy" id="419650"/>
    <lineage>
        <taxon>Bacteria</taxon>
        <taxon>Bacillati</taxon>
        <taxon>Actinomycetota</taxon>
        <taxon>Actinomycetes</taxon>
        <taxon>Micrococcales</taxon>
        <taxon>Dermacoccaceae</taxon>
        <taxon>Calidifontibacter</taxon>
    </lineage>
</organism>
<reference evidence="2 3" key="1">
    <citation type="submission" date="2018-08" db="EMBL/GenBank/DDBJ databases">
        <title>Sequencing the genomes of 1000 actinobacteria strains.</title>
        <authorList>
            <person name="Klenk H.-P."/>
        </authorList>
    </citation>
    <scope>NUCLEOTIDE SEQUENCE [LARGE SCALE GENOMIC DNA]</scope>
    <source>
        <strain evidence="2 3">DSM 22967</strain>
    </source>
</reference>
<accession>A0A3D9UX69</accession>
<dbReference type="AlphaFoldDB" id="A0A3D9UX69"/>
<keyword evidence="1" id="KW-0812">Transmembrane</keyword>
<keyword evidence="1" id="KW-0472">Membrane</keyword>
<evidence type="ECO:0000313" key="3">
    <source>
        <dbReference type="Proteomes" id="UP000256253"/>
    </source>
</evidence>
<evidence type="ECO:0000256" key="1">
    <source>
        <dbReference type="SAM" id="Phobius"/>
    </source>
</evidence>
<dbReference type="EMBL" id="QTUA01000001">
    <property type="protein sequence ID" value="REF29391.1"/>
    <property type="molecule type" value="Genomic_DNA"/>
</dbReference>
<name>A0A3D9UX69_9MICO</name>
<keyword evidence="1" id="KW-1133">Transmembrane helix</keyword>
<evidence type="ECO:0000313" key="2">
    <source>
        <dbReference type="EMBL" id="REF29391.1"/>
    </source>
</evidence>
<dbReference type="OrthoDB" id="4869818at2"/>
<keyword evidence="3" id="KW-1185">Reference proteome</keyword>
<proteinExistence type="predicted"/>